<dbReference type="PROSITE" id="PS51147">
    <property type="entry name" value="PFTA"/>
    <property type="match status" value="3"/>
</dbReference>
<dbReference type="Proteomes" id="UP001281761">
    <property type="component" value="Unassembled WGS sequence"/>
</dbReference>
<evidence type="ECO:0000256" key="7">
    <source>
        <dbReference type="ARBA" id="ARBA00022737"/>
    </source>
</evidence>
<evidence type="ECO:0000256" key="1">
    <source>
        <dbReference type="ARBA" id="ARBA00001946"/>
    </source>
</evidence>
<evidence type="ECO:0000313" key="15">
    <source>
        <dbReference type="Proteomes" id="UP001281761"/>
    </source>
</evidence>
<dbReference type="Gene3D" id="1.25.40.120">
    <property type="entry name" value="Protein prenylyltransferase"/>
    <property type="match status" value="1"/>
</dbReference>
<protein>
    <recommendedName>
        <fullName evidence="9">Protein farnesyltransferase/geranylgeranyltransferase type-1 subunit alpha</fullName>
        <ecNumber evidence="4">2.5.1.58</ecNumber>
        <ecNumber evidence="3">2.5.1.59</ecNumber>
    </recommendedName>
    <alternativeName>
        <fullName evidence="12">CAAX farnesyltransferase subunit alpha</fullName>
    </alternativeName>
    <alternativeName>
        <fullName evidence="11">FTase-alpha</fullName>
    </alternativeName>
    <alternativeName>
        <fullName evidence="10">Ras proteins prenyltransferase subunit alpha</fullName>
    </alternativeName>
    <alternativeName>
        <fullName evidence="13">Type I protein geranyl-geranyltransferase subunit alpha</fullName>
    </alternativeName>
</protein>
<evidence type="ECO:0000256" key="5">
    <source>
        <dbReference type="ARBA" id="ARBA00022602"/>
    </source>
</evidence>
<dbReference type="SUPFAM" id="SSF48439">
    <property type="entry name" value="Protein prenylyltransferase"/>
    <property type="match status" value="1"/>
</dbReference>
<keyword evidence="5" id="KW-0637">Prenyltransferase</keyword>
<name>A0ABQ9XXM7_9EUKA</name>
<dbReference type="PANTHER" id="PTHR11129">
    <property type="entry name" value="PROTEIN FARNESYLTRANSFERASE ALPHA SUBUNIT/RAB GERANYLGERANYL TRANSFERASE ALPHA SUBUNIT"/>
    <property type="match status" value="1"/>
</dbReference>
<evidence type="ECO:0000256" key="3">
    <source>
        <dbReference type="ARBA" id="ARBA00012700"/>
    </source>
</evidence>
<dbReference type="EC" id="2.5.1.58" evidence="4"/>
<comment type="cofactor">
    <cofactor evidence="1">
        <name>Mg(2+)</name>
        <dbReference type="ChEBI" id="CHEBI:18420"/>
    </cofactor>
</comment>
<gene>
    <name evidence="14" type="ORF">BLNAU_8798</name>
</gene>
<sequence>MESTEQPPAYIPLSQRDEWKDLTPTPLDDGPTPVCAIEYSVEYSDLMGYFRTICKQQEASERALWLTENALKFSPSNYTLWSYRRFVLEQLNSDCRSEFEFLKKMTLRSSKNYQLWFHRQWTVEKTKDTSHEFPIIDGVLQKDAKHFHAWAHRIWMLEQYGGWEQELDYSKRLITEDPFNNSAWNHRFQALSRVSPTDPSLQPVSSSPRRTGLLLDVNVVKSEIEFASTFLKAPEGYWNEAIWNYLRGFYSKTGASYTHEEIPETSILAESIACDHPDNAREAVALLVDVLCEKNQPEHYSEAIQYCSILAEYMDPIRKNYWINRMNKIKQNI</sequence>
<dbReference type="EC" id="2.5.1.59" evidence="3"/>
<reference evidence="14 15" key="1">
    <citation type="journal article" date="2022" name="bioRxiv">
        <title>Genomics of Preaxostyla Flagellates Illuminates Evolutionary Transitions and the Path Towards Mitochondrial Loss.</title>
        <authorList>
            <person name="Novak L.V.F."/>
            <person name="Treitli S.C."/>
            <person name="Pyrih J."/>
            <person name="Halakuc P."/>
            <person name="Pipaliya S.V."/>
            <person name="Vacek V."/>
            <person name="Brzon O."/>
            <person name="Soukal P."/>
            <person name="Eme L."/>
            <person name="Dacks J.B."/>
            <person name="Karnkowska A."/>
            <person name="Elias M."/>
            <person name="Hampl V."/>
        </authorList>
    </citation>
    <scope>NUCLEOTIDE SEQUENCE [LARGE SCALE GENOMIC DNA]</scope>
    <source>
        <strain evidence="14">NAU3</strain>
        <tissue evidence="14">Gut</tissue>
    </source>
</reference>
<evidence type="ECO:0000256" key="12">
    <source>
        <dbReference type="ARBA" id="ARBA00043086"/>
    </source>
</evidence>
<keyword evidence="7" id="KW-0677">Repeat</keyword>
<proteinExistence type="inferred from homology"/>
<accession>A0ABQ9XXM7</accession>
<dbReference type="GO" id="GO:0016740">
    <property type="term" value="F:transferase activity"/>
    <property type="evidence" value="ECO:0007669"/>
    <property type="project" value="UniProtKB-KW"/>
</dbReference>
<dbReference type="Pfam" id="PF01239">
    <property type="entry name" value="PPTA"/>
    <property type="match status" value="4"/>
</dbReference>
<keyword evidence="15" id="KW-1185">Reference proteome</keyword>
<comment type="similarity">
    <text evidence="2">Belongs to the protein prenyltransferase subunit alpha family.</text>
</comment>
<comment type="caution">
    <text evidence="14">The sequence shown here is derived from an EMBL/GenBank/DDBJ whole genome shotgun (WGS) entry which is preliminary data.</text>
</comment>
<keyword evidence="6 14" id="KW-0808">Transferase</keyword>
<evidence type="ECO:0000313" key="14">
    <source>
        <dbReference type="EMBL" id="KAK2956234.1"/>
    </source>
</evidence>
<evidence type="ECO:0000256" key="2">
    <source>
        <dbReference type="ARBA" id="ARBA00006734"/>
    </source>
</evidence>
<evidence type="ECO:0000256" key="4">
    <source>
        <dbReference type="ARBA" id="ARBA00012702"/>
    </source>
</evidence>
<evidence type="ECO:0000256" key="13">
    <source>
        <dbReference type="ARBA" id="ARBA00043219"/>
    </source>
</evidence>
<organism evidence="14 15">
    <name type="scientific">Blattamonas nauphoetae</name>
    <dbReference type="NCBI Taxonomy" id="2049346"/>
    <lineage>
        <taxon>Eukaryota</taxon>
        <taxon>Metamonada</taxon>
        <taxon>Preaxostyla</taxon>
        <taxon>Oxymonadida</taxon>
        <taxon>Blattamonas</taxon>
    </lineage>
</organism>
<evidence type="ECO:0000256" key="8">
    <source>
        <dbReference type="ARBA" id="ARBA00022842"/>
    </source>
</evidence>
<keyword evidence="8" id="KW-0460">Magnesium</keyword>
<evidence type="ECO:0000256" key="11">
    <source>
        <dbReference type="ARBA" id="ARBA00042436"/>
    </source>
</evidence>
<evidence type="ECO:0000256" key="6">
    <source>
        <dbReference type="ARBA" id="ARBA00022679"/>
    </source>
</evidence>
<dbReference type="EMBL" id="JARBJD010000058">
    <property type="protein sequence ID" value="KAK2956234.1"/>
    <property type="molecule type" value="Genomic_DNA"/>
</dbReference>
<evidence type="ECO:0000256" key="9">
    <source>
        <dbReference type="ARBA" id="ARBA00040965"/>
    </source>
</evidence>
<evidence type="ECO:0000256" key="10">
    <source>
        <dbReference type="ARBA" id="ARBA00041392"/>
    </source>
</evidence>
<dbReference type="PANTHER" id="PTHR11129:SF1">
    <property type="entry name" value="PROTEIN FARNESYLTRANSFERASE_GERANYLGERANYLTRANSFERASE TYPE-1 SUBUNIT ALPHA"/>
    <property type="match status" value="1"/>
</dbReference>
<dbReference type="InterPro" id="IPR002088">
    <property type="entry name" value="Prenyl_trans_a"/>
</dbReference>